<dbReference type="NCBIfam" id="NF003718">
    <property type="entry name" value="PRK05329.1-1"/>
    <property type="match status" value="1"/>
</dbReference>
<gene>
    <name evidence="4" type="primary">glpB</name>
    <name evidence="6" type="ORF">AO703_14480</name>
</gene>
<dbReference type="InterPro" id="IPR036188">
    <property type="entry name" value="FAD/NAD-bd_sf"/>
</dbReference>
<dbReference type="KEGG" id="kle:AO703_14480"/>
<dbReference type="NCBIfam" id="NF003720">
    <property type="entry name" value="PRK05329.1-3"/>
    <property type="match status" value="1"/>
</dbReference>
<comment type="catalytic activity">
    <reaction evidence="4">
        <text>a quinone + sn-glycerol 3-phosphate = dihydroxyacetone phosphate + a quinol</text>
        <dbReference type="Rhea" id="RHEA:18977"/>
        <dbReference type="ChEBI" id="CHEBI:24646"/>
        <dbReference type="ChEBI" id="CHEBI:57597"/>
        <dbReference type="ChEBI" id="CHEBI:57642"/>
        <dbReference type="ChEBI" id="CHEBI:132124"/>
        <dbReference type="EC" id="1.1.5.3"/>
    </reaction>
</comment>
<dbReference type="SUPFAM" id="SSF51905">
    <property type="entry name" value="FAD/NAD(P)-binding domain"/>
    <property type="match status" value="1"/>
</dbReference>
<keyword evidence="3 4" id="KW-0560">Oxidoreductase</keyword>
<dbReference type="EMBL" id="CP012871">
    <property type="protein sequence ID" value="ALR77452.1"/>
    <property type="molecule type" value="Genomic_DNA"/>
</dbReference>
<evidence type="ECO:0000256" key="4">
    <source>
        <dbReference type="HAMAP-Rule" id="MF_00753"/>
    </source>
</evidence>
<comment type="function">
    <text evidence="4">Conversion of glycerol 3-phosphate to dihydroxyacetone. Uses fumarate or nitrate as electron acceptor.</text>
</comment>
<dbReference type="Gene3D" id="3.30.9.10">
    <property type="entry name" value="D-Amino Acid Oxidase, subunit A, domain 2"/>
    <property type="match status" value="1"/>
</dbReference>
<keyword evidence="1 4" id="KW-0285">Flavoprotein</keyword>
<comment type="cofactor">
    <cofactor evidence="4">
        <name>FMN</name>
        <dbReference type="ChEBI" id="CHEBI:58210"/>
    </cofactor>
</comment>
<feature type="domain" description="FAD-dependent oxidoreductase 2 FAD-binding" evidence="5">
    <location>
        <begin position="4"/>
        <end position="399"/>
    </location>
</feature>
<dbReference type="InterPro" id="IPR003953">
    <property type="entry name" value="FAD-dep_OxRdtase_2_FAD-bd"/>
</dbReference>
<dbReference type="AlphaFoldDB" id="A0A806X919"/>
<dbReference type="PIRSF" id="PIRSF000141">
    <property type="entry name" value="Anaerobic_G3P_dh"/>
    <property type="match status" value="1"/>
</dbReference>
<reference evidence="7" key="1">
    <citation type="submission" date="2015-10" db="EMBL/GenBank/DDBJ databases">
        <title>Complete Genome Sequencing of Klebsiella sp. strain G5.</title>
        <authorList>
            <person name="Chan K.-G."/>
            <person name="Chen J.-W."/>
        </authorList>
    </citation>
    <scope>NUCLEOTIDE SEQUENCE [LARGE SCALE GENOMIC DNA]</scope>
    <source>
        <strain evidence="7">G5</strain>
    </source>
</reference>
<dbReference type="Pfam" id="PF00890">
    <property type="entry name" value="FAD_binding_2"/>
    <property type="match status" value="1"/>
</dbReference>
<dbReference type="EC" id="1.1.5.3" evidence="4"/>
<dbReference type="InterPro" id="IPR009158">
    <property type="entry name" value="G3P_DH_GlpB_su"/>
</dbReference>
<dbReference type="NCBIfam" id="TIGR03378">
    <property type="entry name" value="glycerol3P_GlpB"/>
    <property type="match status" value="1"/>
</dbReference>
<evidence type="ECO:0000256" key="3">
    <source>
        <dbReference type="ARBA" id="ARBA00023002"/>
    </source>
</evidence>
<evidence type="ECO:0000313" key="7">
    <source>
        <dbReference type="Proteomes" id="UP000069162"/>
    </source>
</evidence>
<dbReference type="GO" id="GO:0019563">
    <property type="term" value="P:glycerol catabolic process"/>
    <property type="evidence" value="ECO:0007669"/>
    <property type="project" value="UniProtKB-UniRule"/>
</dbReference>
<dbReference type="OrthoDB" id="6395323at2"/>
<dbReference type="HAMAP" id="MF_00753">
    <property type="entry name" value="Glycerol3P_GlpB"/>
    <property type="match status" value="1"/>
</dbReference>
<evidence type="ECO:0000256" key="2">
    <source>
        <dbReference type="ARBA" id="ARBA00022643"/>
    </source>
</evidence>
<dbReference type="NCBIfam" id="NF003719">
    <property type="entry name" value="PRK05329.1-2"/>
    <property type="match status" value="1"/>
</dbReference>
<protein>
    <recommendedName>
        <fullName evidence="4">Anaerobic glycerol-3-phosphate dehydrogenase subunit B</fullName>
        <shortName evidence="4">Anaerobic G-3-P dehydrogenase subunit B</shortName>
        <shortName evidence="4">Anaerobic G3Pdhase B</shortName>
        <ecNumber evidence="4">1.1.5.3</ecNumber>
    </recommendedName>
</protein>
<evidence type="ECO:0000313" key="6">
    <source>
        <dbReference type="EMBL" id="ALR77452.1"/>
    </source>
</evidence>
<dbReference type="UniPathway" id="UPA00618">
    <property type="reaction ID" value="UER00673"/>
</dbReference>
<proteinExistence type="inferred from homology"/>
<dbReference type="Proteomes" id="UP000069162">
    <property type="component" value="Chromosome"/>
</dbReference>
<organism evidence="6 7">
    <name type="scientific">[Enterobacter] lignolyticus</name>
    <dbReference type="NCBI Taxonomy" id="1334193"/>
    <lineage>
        <taxon>Bacteria</taxon>
        <taxon>Pseudomonadati</taxon>
        <taxon>Pseudomonadota</taxon>
        <taxon>Gammaproteobacteria</taxon>
        <taxon>Enterobacterales</taxon>
        <taxon>Enterobacteriaceae</taxon>
        <taxon>Pluralibacter</taxon>
    </lineage>
</organism>
<comment type="pathway">
    <text evidence="4">Polyol metabolism; glycerol degradation via glycerol kinase pathway; glycerone phosphate from sn-glycerol 3-phosphate (anaerobic route): step 1/1.</text>
</comment>
<evidence type="ECO:0000259" key="5">
    <source>
        <dbReference type="Pfam" id="PF00890"/>
    </source>
</evidence>
<keyword evidence="2 4" id="KW-0288">FMN</keyword>
<sequence length="418" mass="45843">MNFDTVIIGGGLAGLVCGLALQQHGQRCAIISRGQSALHFSSGSLDLLSHLPDGRQVSDVVQSLAELPRQAPQHPYSRLGAEQVLRYARDAEQLLRQCNARMKGVVESTHSRLTPLGTRRLAWLSPQEVPVAEQLAPRVGVIGISGFPDFQPQLAVASLNHGGTQAQAEDLALPQLDVLRDNPSEFRAVTIARFLDDEAQWLALLAALRPVAGRYDMLLLPACFGLQDDRLWRWLNEQLPCPLFLLPTLPPSVPGMRLHNQLQRQFVKTGGTWFAGDEVVQVDEEDRHIRAIRTRNHGDIPLRTRFAVLASGSFFSNGLIASRDGIQEPVLGLDVMQSTSRDDWYKADFFSPQPWQQFGVITDDTLRPQRKGQRLHNLFAIGAVLGGYDPIAQGCGGGVSVVTALHAARQIAECAGDQ</sequence>
<dbReference type="GO" id="GO:0004368">
    <property type="term" value="F:glycerol-3-phosphate dehydrogenase (quinone) activity"/>
    <property type="evidence" value="ECO:0007669"/>
    <property type="project" value="UniProtKB-UniRule"/>
</dbReference>
<name>A0A806X919_9ENTR</name>
<accession>A0A806X919</accession>
<comment type="similarity">
    <text evidence="4">Belongs to the anaerobic G-3-P dehydrogenase subunit B family.</text>
</comment>
<evidence type="ECO:0000256" key="1">
    <source>
        <dbReference type="ARBA" id="ARBA00022630"/>
    </source>
</evidence>
<comment type="subunit">
    <text evidence="4">Composed of a catalytic GlpA/B dimer and of membrane bound GlpC.</text>
</comment>
<dbReference type="NCBIfam" id="NF003721">
    <property type="entry name" value="PRK05329.1-4"/>
    <property type="match status" value="1"/>
</dbReference>
<dbReference type="RefSeq" id="WP_062741576.1">
    <property type="nucleotide sequence ID" value="NZ_CP012871.1"/>
</dbReference>
<dbReference type="GO" id="GO:0009331">
    <property type="term" value="C:glycerol-3-phosphate dehydrogenase (FAD) complex"/>
    <property type="evidence" value="ECO:0007669"/>
    <property type="project" value="InterPro"/>
</dbReference>
<dbReference type="Gene3D" id="3.50.50.60">
    <property type="entry name" value="FAD/NAD(P)-binding domain"/>
    <property type="match status" value="1"/>
</dbReference>